<feature type="transmembrane region" description="Helical" evidence="1">
    <location>
        <begin position="54"/>
        <end position="73"/>
    </location>
</feature>
<keyword evidence="1" id="KW-0472">Membrane</keyword>
<feature type="transmembrane region" description="Helical" evidence="1">
    <location>
        <begin position="12"/>
        <end position="34"/>
    </location>
</feature>
<keyword evidence="1" id="KW-1133">Transmembrane helix</keyword>
<dbReference type="SUPFAM" id="SSF49899">
    <property type="entry name" value="Concanavalin A-like lectins/glucanases"/>
    <property type="match status" value="1"/>
</dbReference>
<evidence type="ECO:0000313" key="3">
    <source>
        <dbReference type="EMBL" id="OGZ04606.1"/>
    </source>
</evidence>
<comment type="caution">
    <text evidence="3">The sequence shown here is derived from an EMBL/GenBank/DDBJ whole genome shotgun (WGS) entry which is preliminary data.</text>
</comment>
<feature type="domain" description="3-keto-alpha-glucoside-1,2-lyase/3-keto-2-hydroxy-glucal hydratase" evidence="2">
    <location>
        <begin position="93"/>
        <end position="256"/>
    </location>
</feature>
<reference evidence="3 4" key="1">
    <citation type="journal article" date="2016" name="Nat. Commun.">
        <title>Thousands of microbial genomes shed light on interconnected biogeochemical processes in an aquifer system.</title>
        <authorList>
            <person name="Anantharaman K."/>
            <person name="Brown C.T."/>
            <person name="Hug L.A."/>
            <person name="Sharon I."/>
            <person name="Castelle C.J."/>
            <person name="Probst A.J."/>
            <person name="Thomas B.C."/>
            <person name="Singh A."/>
            <person name="Wilkins M.J."/>
            <person name="Karaoz U."/>
            <person name="Brodie E.L."/>
            <person name="Williams K.H."/>
            <person name="Hubbard S.S."/>
            <person name="Banfield J.F."/>
        </authorList>
    </citation>
    <scope>NUCLEOTIDE SEQUENCE [LARGE SCALE GENOMIC DNA]</scope>
</reference>
<evidence type="ECO:0000313" key="4">
    <source>
        <dbReference type="Proteomes" id="UP000177587"/>
    </source>
</evidence>
<name>A0A1G2CT99_9BACT</name>
<protein>
    <recommendedName>
        <fullName evidence="2">3-keto-alpha-glucoside-1,2-lyase/3-keto-2-hydroxy-glucal hydratase domain-containing protein</fullName>
    </recommendedName>
</protein>
<evidence type="ECO:0000259" key="2">
    <source>
        <dbReference type="Pfam" id="PF06439"/>
    </source>
</evidence>
<dbReference type="Gene3D" id="2.60.120.560">
    <property type="entry name" value="Exo-inulinase, domain 1"/>
    <property type="match status" value="1"/>
</dbReference>
<dbReference type="InterPro" id="IPR010496">
    <property type="entry name" value="AL/BT2_dom"/>
</dbReference>
<organism evidence="3 4">
    <name type="scientific">Candidatus Liptonbacteria bacterium RIFOXYD1_FULL_36_11</name>
    <dbReference type="NCBI Taxonomy" id="1798656"/>
    <lineage>
        <taxon>Bacteria</taxon>
        <taxon>Candidatus Liptoniibacteriota</taxon>
    </lineage>
</organism>
<dbReference type="GO" id="GO:0016787">
    <property type="term" value="F:hydrolase activity"/>
    <property type="evidence" value="ECO:0007669"/>
    <property type="project" value="InterPro"/>
</dbReference>
<dbReference type="Proteomes" id="UP000177587">
    <property type="component" value="Unassembled WGS sequence"/>
</dbReference>
<proteinExistence type="predicted"/>
<sequence length="260" mass="30820">MNNLYGKLKFWGSIIGIILGVFGIINYFFVWRLLKSIILGITFIGLYLWRYPQIIMNVVFILWLLALSYLVWVRIKKIRECIFKDNFKRGTEKWDYEFGEIKTENNELSVSKCYSGILTRGGQNWGNCEFKFQSKIIKECSGWIVRAKDFNNYVMFQFTKEKIRLHYRIEGCWDVPEEKLINNVVDIKDNEWFSVKIKINGDSALIFINNKEVYYRNDVFSKHPSNTDVHYISFPIGRVGFRQSGDERALFKNVKVYLIS</sequence>
<dbReference type="AlphaFoldDB" id="A0A1G2CT99"/>
<evidence type="ECO:0000256" key="1">
    <source>
        <dbReference type="SAM" id="Phobius"/>
    </source>
</evidence>
<gene>
    <name evidence="3" type="ORF">A2604_00295</name>
</gene>
<dbReference type="Pfam" id="PF06439">
    <property type="entry name" value="3keto-disac_hyd"/>
    <property type="match status" value="1"/>
</dbReference>
<keyword evidence="1" id="KW-0812">Transmembrane</keyword>
<dbReference type="EMBL" id="MHLG01000001">
    <property type="protein sequence ID" value="OGZ04606.1"/>
    <property type="molecule type" value="Genomic_DNA"/>
</dbReference>
<dbReference type="InterPro" id="IPR013320">
    <property type="entry name" value="ConA-like_dom_sf"/>
</dbReference>
<accession>A0A1G2CT99</accession>